<dbReference type="Proteomes" id="UP000010472">
    <property type="component" value="Chromosome"/>
</dbReference>
<keyword evidence="1" id="KW-0812">Transmembrane</keyword>
<dbReference type="STRING" id="1173022.Cri9333_1705"/>
<evidence type="ECO:0008006" key="4">
    <source>
        <dbReference type="Google" id="ProtNLM"/>
    </source>
</evidence>
<dbReference type="HOGENOM" id="CLU_166142_1_0_3"/>
<keyword evidence="1" id="KW-0472">Membrane</keyword>
<dbReference type="KEGG" id="cep:Cri9333_1705"/>
<sequence length="88" mass="9727">MTNSKRLKKTNPEQYARLKAEIASPYKGLRQVIYLACAASSFIGGMIFIVQIAAGRQVESALPNLAVQIGVLALMIFLFRLEQKNGKQ</sequence>
<dbReference type="eggNOG" id="ENOG5032SHI">
    <property type="taxonomic scope" value="Bacteria"/>
</dbReference>
<feature type="transmembrane region" description="Helical" evidence="1">
    <location>
        <begin position="32"/>
        <end position="54"/>
    </location>
</feature>
<gene>
    <name evidence="2" type="ORF">Cri9333_1705</name>
</gene>
<evidence type="ECO:0000313" key="2">
    <source>
        <dbReference type="EMBL" id="AFZ12592.1"/>
    </source>
</evidence>
<proteinExistence type="predicted"/>
<dbReference type="Pfam" id="PF11998">
    <property type="entry name" value="DUF3493"/>
    <property type="match status" value="1"/>
</dbReference>
<dbReference type="EMBL" id="CP003620">
    <property type="protein sequence ID" value="AFZ12592.1"/>
    <property type="molecule type" value="Genomic_DNA"/>
</dbReference>
<keyword evidence="1" id="KW-1133">Transmembrane helix</keyword>
<feature type="transmembrane region" description="Helical" evidence="1">
    <location>
        <begin position="60"/>
        <end position="79"/>
    </location>
</feature>
<dbReference type="RefSeq" id="WP_015202712.1">
    <property type="nucleotide sequence ID" value="NC_019753.1"/>
</dbReference>
<keyword evidence="3" id="KW-1185">Reference proteome</keyword>
<organism evidence="2 3">
    <name type="scientific">Crinalium epipsammum PCC 9333</name>
    <dbReference type="NCBI Taxonomy" id="1173022"/>
    <lineage>
        <taxon>Bacteria</taxon>
        <taxon>Bacillati</taxon>
        <taxon>Cyanobacteriota</taxon>
        <taxon>Cyanophyceae</taxon>
        <taxon>Gomontiellales</taxon>
        <taxon>Gomontiellaceae</taxon>
        <taxon>Crinalium</taxon>
    </lineage>
</organism>
<evidence type="ECO:0000256" key="1">
    <source>
        <dbReference type="SAM" id="Phobius"/>
    </source>
</evidence>
<protein>
    <recommendedName>
        <fullName evidence="4">DUF3493 domain-containing protein</fullName>
    </recommendedName>
</protein>
<dbReference type="InterPro" id="IPR021883">
    <property type="entry name" value="LPA1-like"/>
</dbReference>
<evidence type="ECO:0000313" key="3">
    <source>
        <dbReference type="Proteomes" id="UP000010472"/>
    </source>
</evidence>
<dbReference type="PATRIC" id="fig|1173022.3.peg.1843"/>
<dbReference type="AlphaFoldDB" id="K9VYM1"/>
<accession>K9VYM1</accession>
<name>K9VYM1_9CYAN</name>
<reference evidence="2 3" key="1">
    <citation type="submission" date="2012-06" db="EMBL/GenBank/DDBJ databases">
        <title>Finished chromosome of genome of Crinalium epipsammum PCC 9333.</title>
        <authorList>
            <consortium name="US DOE Joint Genome Institute"/>
            <person name="Gugger M."/>
            <person name="Coursin T."/>
            <person name="Rippka R."/>
            <person name="Tandeau De Marsac N."/>
            <person name="Huntemann M."/>
            <person name="Wei C.-L."/>
            <person name="Han J."/>
            <person name="Detter J.C."/>
            <person name="Han C."/>
            <person name="Tapia R."/>
            <person name="Davenport K."/>
            <person name="Daligault H."/>
            <person name="Erkkila T."/>
            <person name="Gu W."/>
            <person name="Munk A.C.C."/>
            <person name="Teshima H."/>
            <person name="Xu Y."/>
            <person name="Chain P."/>
            <person name="Chen A."/>
            <person name="Krypides N."/>
            <person name="Mavromatis K."/>
            <person name="Markowitz V."/>
            <person name="Szeto E."/>
            <person name="Ivanova N."/>
            <person name="Mikhailova N."/>
            <person name="Ovchinnikova G."/>
            <person name="Pagani I."/>
            <person name="Pati A."/>
            <person name="Goodwin L."/>
            <person name="Peters L."/>
            <person name="Pitluck S."/>
            <person name="Woyke T."/>
            <person name="Kerfeld C."/>
        </authorList>
    </citation>
    <scope>NUCLEOTIDE SEQUENCE [LARGE SCALE GENOMIC DNA]</scope>
    <source>
        <strain evidence="2 3">PCC 9333</strain>
    </source>
</reference>